<sequence length="580" mass="65652">MAENQAQTMSCYPMQFPHTVAENKTGLSSLKFKVTTKGIWNVVEDKLREGTDGPLMRPAENVMVKPSTPVKSGKWRPERSLDAQRSKKQKMDIQKCEGTDRQRTQVSVGVGKPPEANVPSKPSLLVNFGKQRPEISSDDQRWKKQKMDSNLKLECSKILKALMSHSLARAFNEPVNPVKLKIPDYFEIIKNPMDLGTIKRKLEKNKYSGAKEFAADVLLTFENAMSYNPPSHEVHCWAEILDGYFRMRWKSVDARPKHTNKSNENTRKVLENNHQILKPVGQMKAPVPEKLGNSRRISLEEKRKCRPGLVQAKPGKTALIGCSSLSRTADKVHCSQQASASANHGQSIDSKPDCDVKCTSTSLANSFVLGSDGCRVVPNEEKSPCSTSATTTESGEGWMTDVQMSPKKALRIAMLKSRFADTIFKATHPTPVNHDENSDISRMQQEKLRLEIEQMKEKTRVEAEIKAAEAAFRRKEADDLRMRRERERKAARMALEKMEKTVEIYSPPSLLKDMDVLFGRYPNPKCLQQIGLHLKEEYAEEEEDEDEDEDVQKFQSLKEIGLNLKETYLEKADAEEGEIL</sequence>
<dbReference type="Gene3D" id="1.20.920.10">
    <property type="entry name" value="Bromodomain-like"/>
    <property type="match status" value="1"/>
</dbReference>
<reference evidence="6" key="1">
    <citation type="submission" date="2018-01" db="EMBL/GenBank/DDBJ databases">
        <authorList>
            <person name="Mao J.F."/>
        </authorList>
    </citation>
    <scope>NUCLEOTIDE SEQUENCE</scope>
    <source>
        <strain evidence="6">Huo1</strain>
        <tissue evidence="6">Leaf</tissue>
    </source>
</reference>
<proteinExistence type="predicted"/>
<organism evidence="6">
    <name type="scientific">Salvia splendens</name>
    <name type="common">Scarlet sage</name>
    <dbReference type="NCBI Taxonomy" id="180675"/>
    <lineage>
        <taxon>Eukaryota</taxon>
        <taxon>Viridiplantae</taxon>
        <taxon>Streptophyta</taxon>
        <taxon>Embryophyta</taxon>
        <taxon>Tracheophyta</taxon>
        <taxon>Spermatophyta</taxon>
        <taxon>Magnoliopsida</taxon>
        <taxon>eudicotyledons</taxon>
        <taxon>Gunneridae</taxon>
        <taxon>Pentapetalae</taxon>
        <taxon>asterids</taxon>
        <taxon>lamiids</taxon>
        <taxon>Lamiales</taxon>
        <taxon>Lamiaceae</taxon>
        <taxon>Nepetoideae</taxon>
        <taxon>Mentheae</taxon>
        <taxon>Salviinae</taxon>
        <taxon>Salvia</taxon>
        <taxon>Salvia subgen. Calosphace</taxon>
        <taxon>core Calosphace</taxon>
    </lineage>
</organism>
<dbReference type="SUPFAM" id="SSF47370">
    <property type="entry name" value="Bromodomain"/>
    <property type="match status" value="1"/>
</dbReference>
<reference evidence="6" key="2">
    <citation type="submission" date="2020-08" db="EMBL/GenBank/DDBJ databases">
        <title>Plant Genome Project.</title>
        <authorList>
            <person name="Zhang R.-G."/>
        </authorList>
    </citation>
    <scope>NUCLEOTIDE SEQUENCE</scope>
    <source>
        <strain evidence="6">Huo1</strain>
        <tissue evidence="6">Leaf</tissue>
    </source>
</reference>
<dbReference type="Proteomes" id="UP000298416">
    <property type="component" value="Unassembled WGS sequence"/>
</dbReference>
<feature type="region of interest" description="Disordered" evidence="4">
    <location>
        <begin position="65"/>
        <end position="123"/>
    </location>
</feature>
<evidence type="ECO:0000256" key="1">
    <source>
        <dbReference type="ARBA" id="ARBA00023117"/>
    </source>
</evidence>
<feature type="compositionally biased region" description="Basic and acidic residues" evidence="4">
    <location>
        <begin position="75"/>
        <end position="103"/>
    </location>
</feature>
<comment type="caution">
    <text evidence="6">The sequence shown here is derived from an EMBL/GenBank/DDBJ whole genome shotgun (WGS) entry which is preliminary data.</text>
</comment>
<name>A0A8X8XR85_SALSN</name>
<accession>A0A8X8XR85</accession>
<keyword evidence="7" id="KW-1185">Reference proteome</keyword>
<evidence type="ECO:0000313" key="7">
    <source>
        <dbReference type="Proteomes" id="UP000298416"/>
    </source>
</evidence>
<dbReference type="EMBL" id="PNBA02000008">
    <property type="protein sequence ID" value="KAG6416720.1"/>
    <property type="molecule type" value="Genomic_DNA"/>
</dbReference>
<keyword evidence="3" id="KW-0175">Coiled coil</keyword>
<evidence type="ECO:0000256" key="4">
    <source>
        <dbReference type="SAM" id="MobiDB-lite"/>
    </source>
</evidence>
<dbReference type="AlphaFoldDB" id="A0A8X8XR85"/>
<feature type="domain" description="Bromo" evidence="5">
    <location>
        <begin position="163"/>
        <end position="235"/>
    </location>
</feature>
<dbReference type="SMART" id="SM00297">
    <property type="entry name" value="BROMO"/>
    <property type="match status" value="1"/>
</dbReference>
<evidence type="ECO:0000259" key="5">
    <source>
        <dbReference type="PROSITE" id="PS50014"/>
    </source>
</evidence>
<feature type="coiled-coil region" evidence="3">
    <location>
        <begin position="433"/>
        <end position="501"/>
    </location>
</feature>
<protein>
    <recommendedName>
        <fullName evidence="5">Bromo domain-containing protein</fullName>
    </recommendedName>
</protein>
<evidence type="ECO:0000313" key="6">
    <source>
        <dbReference type="EMBL" id="KAG6416720.1"/>
    </source>
</evidence>
<dbReference type="PANTHER" id="PTHR46136:SF19">
    <property type="entry name" value="TRANSCRIPTION FACTOR GTE12"/>
    <property type="match status" value="1"/>
</dbReference>
<dbReference type="Pfam" id="PF00439">
    <property type="entry name" value="Bromodomain"/>
    <property type="match status" value="1"/>
</dbReference>
<dbReference type="InterPro" id="IPR052442">
    <property type="entry name" value="Env_Response_Regulator"/>
</dbReference>
<gene>
    <name evidence="6" type="ORF">SASPL_124156</name>
</gene>
<evidence type="ECO:0000256" key="3">
    <source>
        <dbReference type="SAM" id="Coils"/>
    </source>
</evidence>
<dbReference type="InterPro" id="IPR036427">
    <property type="entry name" value="Bromodomain-like_sf"/>
</dbReference>
<evidence type="ECO:0000256" key="2">
    <source>
        <dbReference type="PROSITE-ProRule" id="PRU00035"/>
    </source>
</evidence>
<keyword evidence="1 2" id="KW-0103">Bromodomain</keyword>
<dbReference type="PANTHER" id="PTHR46136">
    <property type="entry name" value="TRANSCRIPTION FACTOR GTE8"/>
    <property type="match status" value="1"/>
</dbReference>
<dbReference type="OrthoDB" id="21449at2759"/>
<dbReference type="InterPro" id="IPR001487">
    <property type="entry name" value="Bromodomain"/>
</dbReference>
<dbReference type="PROSITE" id="PS50014">
    <property type="entry name" value="BROMODOMAIN_2"/>
    <property type="match status" value="1"/>
</dbReference>
<dbReference type="PRINTS" id="PR00503">
    <property type="entry name" value="BROMODOMAIN"/>
</dbReference>